<gene>
    <name evidence="2" type="ORF">PFLUV_G00074010</name>
</gene>
<comment type="caution">
    <text evidence="2">The sequence shown here is derived from an EMBL/GenBank/DDBJ whole genome shotgun (WGS) entry which is preliminary data.</text>
</comment>
<keyword evidence="3" id="KW-1185">Reference proteome</keyword>
<dbReference type="EMBL" id="VHII01000006">
    <property type="protein sequence ID" value="KAF1389495.1"/>
    <property type="molecule type" value="Genomic_DNA"/>
</dbReference>
<evidence type="ECO:0000313" key="2">
    <source>
        <dbReference type="EMBL" id="KAF1389495.1"/>
    </source>
</evidence>
<feature type="compositionally biased region" description="Polar residues" evidence="1">
    <location>
        <begin position="70"/>
        <end position="82"/>
    </location>
</feature>
<name>A0A6A5FEU0_PERFL</name>
<proteinExistence type="predicted"/>
<protein>
    <submittedName>
        <fullName evidence="2">Uncharacterized protein</fullName>
    </submittedName>
</protein>
<accession>A0A6A5FEU0</accession>
<evidence type="ECO:0000256" key="1">
    <source>
        <dbReference type="SAM" id="MobiDB-lite"/>
    </source>
</evidence>
<reference evidence="2 3" key="1">
    <citation type="submission" date="2019-06" db="EMBL/GenBank/DDBJ databases">
        <title>A chromosome-scale genome assembly of the European perch, Perca fluviatilis.</title>
        <authorList>
            <person name="Roques C."/>
            <person name="Zahm M."/>
            <person name="Cabau C."/>
            <person name="Klopp C."/>
            <person name="Bouchez O."/>
            <person name="Donnadieu C."/>
            <person name="Kuhl H."/>
            <person name="Gislard M."/>
            <person name="Guendouz S."/>
            <person name="Journot L."/>
            <person name="Haffray P."/>
            <person name="Bestin A."/>
            <person name="Morvezen R."/>
            <person name="Feron R."/>
            <person name="Wen M."/>
            <person name="Jouanno E."/>
            <person name="Herpin A."/>
            <person name="Schartl M."/>
            <person name="Postlethwait J."/>
            <person name="Schaerlinger B."/>
            <person name="Chardard D."/>
            <person name="Lecocq T."/>
            <person name="Poncet C."/>
            <person name="Jaffrelo L."/>
            <person name="Lampietro C."/>
            <person name="Guiguen Y."/>
        </authorList>
    </citation>
    <scope>NUCLEOTIDE SEQUENCE [LARGE SCALE GENOMIC DNA]</scope>
    <source>
        <tissue evidence="2">Blood</tissue>
    </source>
</reference>
<dbReference type="Proteomes" id="UP000465112">
    <property type="component" value="Chromosome 6"/>
</dbReference>
<evidence type="ECO:0000313" key="3">
    <source>
        <dbReference type="Proteomes" id="UP000465112"/>
    </source>
</evidence>
<feature type="compositionally biased region" description="Low complexity" evidence="1">
    <location>
        <begin position="20"/>
        <end position="63"/>
    </location>
</feature>
<dbReference type="AlphaFoldDB" id="A0A6A5FEU0"/>
<sequence>MFTMMGPRSDMETQPEAAMSPPRRSSSPPRRSSSPPRRSSSPPRRSSSPPRRSSSPPRRSSSSHGDRPSNETLQRNNSSNSGVILDISALKMAEVDSEVPPLPPRYRFRDLLLGDQTFQNDDR</sequence>
<feature type="region of interest" description="Disordered" evidence="1">
    <location>
        <begin position="1"/>
        <end position="82"/>
    </location>
</feature>
<organism evidence="2 3">
    <name type="scientific">Perca fluviatilis</name>
    <name type="common">European perch</name>
    <dbReference type="NCBI Taxonomy" id="8168"/>
    <lineage>
        <taxon>Eukaryota</taxon>
        <taxon>Metazoa</taxon>
        <taxon>Chordata</taxon>
        <taxon>Craniata</taxon>
        <taxon>Vertebrata</taxon>
        <taxon>Euteleostomi</taxon>
        <taxon>Actinopterygii</taxon>
        <taxon>Neopterygii</taxon>
        <taxon>Teleostei</taxon>
        <taxon>Neoteleostei</taxon>
        <taxon>Acanthomorphata</taxon>
        <taxon>Eupercaria</taxon>
        <taxon>Perciformes</taxon>
        <taxon>Percoidei</taxon>
        <taxon>Percidae</taxon>
        <taxon>Percinae</taxon>
        <taxon>Perca</taxon>
    </lineage>
</organism>